<comment type="caution">
    <text evidence="2">The sequence shown here is derived from an EMBL/GenBank/DDBJ whole genome shotgun (WGS) entry which is preliminary data.</text>
</comment>
<evidence type="ECO:0000256" key="1">
    <source>
        <dbReference type="SAM" id="MobiDB-lite"/>
    </source>
</evidence>
<name>X6NYJ3_RETFI</name>
<sequence length="109" mass="12767">MNEDDDKIVLFPHTVPFETLITPSREITDERTGEDSNTDQQESNSDQDMKADQPIQQLPKEKTKKHQSKGVSNLNRIRNEEKKDEMTDNNIINSLGFKKFWDSNWRKAM</sequence>
<dbReference type="AlphaFoldDB" id="X6NYJ3"/>
<feature type="region of interest" description="Disordered" evidence="1">
    <location>
        <begin position="20"/>
        <end position="89"/>
    </location>
</feature>
<proteinExistence type="predicted"/>
<evidence type="ECO:0000313" key="2">
    <source>
        <dbReference type="EMBL" id="ETO30948.1"/>
    </source>
</evidence>
<accession>X6NYJ3</accession>
<dbReference type="EMBL" id="ASPP01005216">
    <property type="protein sequence ID" value="ETO30948.1"/>
    <property type="molecule type" value="Genomic_DNA"/>
</dbReference>
<keyword evidence="3" id="KW-1185">Reference proteome</keyword>
<evidence type="ECO:0000313" key="3">
    <source>
        <dbReference type="Proteomes" id="UP000023152"/>
    </source>
</evidence>
<reference evidence="2 3" key="1">
    <citation type="journal article" date="2013" name="Curr. Biol.">
        <title>The Genome of the Foraminiferan Reticulomyxa filosa.</title>
        <authorList>
            <person name="Glockner G."/>
            <person name="Hulsmann N."/>
            <person name="Schleicher M."/>
            <person name="Noegel A.A."/>
            <person name="Eichinger L."/>
            <person name="Gallinger C."/>
            <person name="Pawlowski J."/>
            <person name="Sierra R."/>
            <person name="Euteneuer U."/>
            <person name="Pillet L."/>
            <person name="Moustafa A."/>
            <person name="Platzer M."/>
            <person name="Groth M."/>
            <person name="Szafranski K."/>
            <person name="Schliwa M."/>
        </authorList>
    </citation>
    <scope>NUCLEOTIDE SEQUENCE [LARGE SCALE GENOMIC DNA]</scope>
</reference>
<dbReference type="Proteomes" id="UP000023152">
    <property type="component" value="Unassembled WGS sequence"/>
</dbReference>
<organism evidence="2 3">
    <name type="scientific">Reticulomyxa filosa</name>
    <dbReference type="NCBI Taxonomy" id="46433"/>
    <lineage>
        <taxon>Eukaryota</taxon>
        <taxon>Sar</taxon>
        <taxon>Rhizaria</taxon>
        <taxon>Retaria</taxon>
        <taxon>Foraminifera</taxon>
        <taxon>Monothalamids</taxon>
        <taxon>Reticulomyxidae</taxon>
        <taxon>Reticulomyxa</taxon>
    </lineage>
</organism>
<gene>
    <name evidence="2" type="ORF">RFI_06172</name>
</gene>
<protein>
    <submittedName>
        <fullName evidence="2">Uncharacterized protein</fullName>
    </submittedName>
</protein>
<feature type="compositionally biased region" description="Basic and acidic residues" evidence="1">
    <location>
        <begin position="77"/>
        <end position="86"/>
    </location>
</feature>